<reference evidence="1" key="1">
    <citation type="submission" date="2020-08" db="EMBL/GenBank/DDBJ databases">
        <title>Multicomponent nature underlies the extraordinary mechanical properties of spider dragline silk.</title>
        <authorList>
            <person name="Kono N."/>
            <person name="Nakamura H."/>
            <person name="Mori M."/>
            <person name="Yoshida Y."/>
            <person name="Ohtoshi R."/>
            <person name="Malay A.D."/>
            <person name="Moran D.A.P."/>
            <person name="Tomita M."/>
            <person name="Numata K."/>
            <person name="Arakawa K."/>
        </authorList>
    </citation>
    <scope>NUCLEOTIDE SEQUENCE</scope>
</reference>
<dbReference type="AlphaFoldDB" id="A0A8X6WN11"/>
<dbReference type="EMBL" id="BMAV01000035">
    <property type="protein sequence ID" value="GFY36996.1"/>
    <property type="molecule type" value="Genomic_DNA"/>
</dbReference>
<dbReference type="Proteomes" id="UP000886998">
    <property type="component" value="Unassembled WGS sequence"/>
</dbReference>
<gene>
    <name evidence="1" type="ORF">TNIN_335901</name>
</gene>
<protein>
    <submittedName>
        <fullName evidence="1">Uncharacterized protein</fullName>
    </submittedName>
</protein>
<proteinExistence type="predicted"/>
<evidence type="ECO:0000313" key="2">
    <source>
        <dbReference type="Proteomes" id="UP000886998"/>
    </source>
</evidence>
<name>A0A8X6WN11_9ARAC</name>
<evidence type="ECO:0000313" key="1">
    <source>
        <dbReference type="EMBL" id="GFY36996.1"/>
    </source>
</evidence>
<organism evidence="1 2">
    <name type="scientific">Trichonephila inaurata madagascariensis</name>
    <dbReference type="NCBI Taxonomy" id="2747483"/>
    <lineage>
        <taxon>Eukaryota</taxon>
        <taxon>Metazoa</taxon>
        <taxon>Ecdysozoa</taxon>
        <taxon>Arthropoda</taxon>
        <taxon>Chelicerata</taxon>
        <taxon>Arachnida</taxon>
        <taxon>Araneae</taxon>
        <taxon>Araneomorphae</taxon>
        <taxon>Entelegynae</taxon>
        <taxon>Araneoidea</taxon>
        <taxon>Nephilidae</taxon>
        <taxon>Trichonephila</taxon>
        <taxon>Trichonephila inaurata</taxon>
    </lineage>
</organism>
<comment type="caution">
    <text evidence="1">The sequence shown here is derived from an EMBL/GenBank/DDBJ whole genome shotgun (WGS) entry which is preliminary data.</text>
</comment>
<sequence length="92" mass="10942">MGYRWAVHVLILIRPSPSGPSERMSLVTVSYHGYRTYPLRLLLMTIQIQEWEHWYQTLIIWENVAELNESKFTYIDKDTSLKSHKAIDTFVQ</sequence>
<keyword evidence="2" id="KW-1185">Reference proteome</keyword>
<accession>A0A8X6WN11</accession>